<protein>
    <submittedName>
        <fullName evidence="2">Uncharacterized protein</fullName>
    </submittedName>
</protein>
<evidence type="ECO:0000256" key="1">
    <source>
        <dbReference type="SAM" id="MobiDB-lite"/>
    </source>
</evidence>
<name>A0AAD7FUK6_9AGAR</name>
<evidence type="ECO:0000313" key="3">
    <source>
        <dbReference type="Proteomes" id="UP001221142"/>
    </source>
</evidence>
<dbReference type="AlphaFoldDB" id="A0AAD7FUK6"/>
<feature type="compositionally biased region" description="Polar residues" evidence="1">
    <location>
        <begin position="192"/>
        <end position="201"/>
    </location>
</feature>
<evidence type="ECO:0000313" key="2">
    <source>
        <dbReference type="EMBL" id="KAJ7643982.1"/>
    </source>
</evidence>
<feature type="region of interest" description="Disordered" evidence="1">
    <location>
        <begin position="188"/>
        <end position="226"/>
    </location>
</feature>
<organism evidence="2 3">
    <name type="scientific">Roridomyces roridus</name>
    <dbReference type="NCBI Taxonomy" id="1738132"/>
    <lineage>
        <taxon>Eukaryota</taxon>
        <taxon>Fungi</taxon>
        <taxon>Dikarya</taxon>
        <taxon>Basidiomycota</taxon>
        <taxon>Agaricomycotina</taxon>
        <taxon>Agaricomycetes</taxon>
        <taxon>Agaricomycetidae</taxon>
        <taxon>Agaricales</taxon>
        <taxon>Marasmiineae</taxon>
        <taxon>Mycenaceae</taxon>
        <taxon>Roridomyces</taxon>
    </lineage>
</organism>
<accession>A0AAD7FUK6</accession>
<sequence length="226" mass="25384">MKARKQTQDSTRVASDLRPSKVVPFLPIKAWYLGRKLFEEPYHLVWLHSGRLSIRSGEAPGAPPRHSENVDMKTIVSKFVNPADSQNKSVFFETNESIPRSGQKELGAEYSKFFKQGGKLCEGDIAIQFDSDSSNWSPYSYLVFVDWLKCNVDHRQVLGGLAGNAKWDVIPLITERVETKLRRGFAVDGTRDATTPTATRSQTKRKADDDATEESGCSKKIKVEET</sequence>
<dbReference type="Proteomes" id="UP001221142">
    <property type="component" value="Unassembled WGS sequence"/>
</dbReference>
<keyword evidence="3" id="KW-1185">Reference proteome</keyword>
<gene>
    <name evidence="2" type="ORF">FB45DRAFT_285111</name>
</gene>
<reference evidence="2" key="1">
    <citation type="submission" date="2023-03" db="EMBL/GenBank/DDBJ databases">
        <title>Massive genome expansion in bonnet fungi (Mycena s.s.) driven by repeated elements and novel gene families across ecological guilds.</title>
        <authorList>
            <consortium name="Lawrence Berkeley National Laboratory"/>
            <person name="Harder C.B."/>
            <person name="Miyauchi S."/>
            <person name="Viragh M."/>
            <person name="Kuo A."/>
            <person name="Thoen E."/>
            <person name="Andreopoulos B."/>
            <person name="Lu D."/>
            <person name="Skrede I."/>
            <person name="Drula E."/>
            <person name="Henrissat B."/>
            <person name="Morin E."/>
            <person name="Kohler A."/>
            <person name="Barry K."/>
            <person name="LaButti K."/>
            <person name="Morin E."/>
            <person name="Salamov A."/>
            <person name="Lipzen A."/>
            <person name="Mereny Z."/>
            <person name="Hegedus B."/>
            <person name="Baldrian P."/>
            <person name="Stursova M."/>
            <person name="Weitz H."/>
            <person name="Taylor A."/>
            <person name="Grigoriev I.V."/>
            <person name="Nagy L.G."/>
            <person name="Martin F."/>
            <person name="Kauserud H."/>
        </authorList>
    </citation>
    <scope>NUCLEOTIDE SEQUENCE</scope>
    <source>
        <strain evidence="2">9284</strain>
    </source>
</reference>
<proteinExistence type="predicted"/>
<comment type="caution">
    <text evidence="2">The sequence shown here is derived from an EMBL/GenBank/DDBJ whole genome shotgun (WGS) entry which is preliminary data.</text>
</comment>
<dbReference type="EMBL" id="JARKIF010000003">
    <property type="protein sequence ID" value="KAJ7643982.1"/>
    <property type="molecule type" value="Genomic_DNA"/>
</dbReference>